<accession>A0AAV6VCQ7</accession>
<evidence type="ECO:0000313" key="2">
    <source>
        <dbReference type="Proteomes" id="UP000827092"/>
    </source>
</evidence>
<organism evidence="1 2">
    <name type="scientific">Oedothorax gibbosus</name>
    <dbReference type="NCBI Taxonomy" id="931172"/>
    <lineage>
        <taxon>Eukaryota</taxon>
        <taxon>Metazoa</taxon>
        <taxon>Ecdysozoa</taxon>
        <taxon>Arthropoda</taxon>
        <taxon>Chelicerata</taxon>
        <taxon>Arachnida</taxon>
        <taxon>Araneae</taxon>
        <taxon>Araneomorphae</taxon>
        <taxon>Entelegynae</taxon>
        <taxon>Araneoidea</taxon>
        <taxon>Linyphiidae</taxon>
        <taxon>Erigoninae</taxon>
        <taxon>Oedothorax</taxon>
    </lineage>
</organism>
<dbReference type="EMBL" id="JAFNEN010000103">
    <property type="protein sequence ID" value="KAG8194410.1"/>
    <property type="molecule type" value="Genomic_DNA"/>
</dbReference>
<dbReference type="Proteomes" id="UP000827092">
    <property type="component" value="Unassembled WGS sequence"/>
</dbReference>
<protein>
    <submittedName>
        <fullName evidence="1">Uncharacterized protein</fullName>
    </submittedName>
</protein>
<name>A0AAV6VCQ7_9ARAC</name>
<dbReference type="AlphaFoldDB" id="A0AAV6VCQ7"/>
<keyword evidence="2" id="KW-1185">Reference proteome</keyword>
<reference evidence="1 2" key="1">
    <citation type="journal article" date="2022" name="Nat. Ecol. Evol.">
        <title>A masculinizing supergene underlies an exaggerated male reproductive morph in a spider.</title>
        <authorList>
            <person name="Hendrickx F."/>
            <person name="De Corte Z."/>
            <person name="Sonet G."/>
            <person name="Van Belleghem S.M."/>
            <person name="Kostlbacher S."/>
            <person name="Vangestel C."/>
        </authorList>
    </citation>
    <scope>NUCLEOTIDE SEQUENCE [LARGE SCALE GENOMIC DNA]</scope>
    <source>
        <strain evidence="1">W744_W776</strain>
    </source>
</reference>
<gene>
    <name evidence="1" type="ORF">JTE90_011021</name>
</gene>
<comment type="caution">
    <text evidence="1">The sequence shown here is derived from an EMBL/GenBank/DDBJ whole genome shotgun (WGS) entry which is preliminary data.</text>
</comment>
<proteinExistence type="predicted"/>
<sequence length="77" mass="8522">MEHLQCGLIACETHLGWIVMGKTAIDYEDTAITDASMSIAMLIHSKEIGKVRDMEILKIKDPVDLAPLTPVMFHQGV</sequence>
<evidence type="ECO:0000313" key="1">
    <source>
        <dbReference type="EMBL" id="KAG8194410.1"/>
    </source>
</evidence>